<evidence type="ECO:0000313" key="3">
    <source>
        <dbReference type="Proteomes" id="UP000196435"/>
    </source>
</evidence>
<dbReference type="EMBL" id="FTLG01000191">
    <property type="protein sequence ID" value="SIP74016.1"/>
    <property type="molecule type" value="Genomic_DNA"/>
</dbReference>
<keyword evidence="1" id="KW-0472">Membrane</keyword>
<evidence type="ECO:0000256" key="1">
    <source>
        <dbReference type="SAM" id="Phobius"/>
    </source>
</evidence>
<accession>A0A1N6MYT3</accession>
<name>A0A1N6MYT3_9GAMM</name>
<reference evidence="3" key="1">
    <citation type="submission" date="2016-12" db="EMBL/GenBank/DDBJ databases">
        <authorList>
            <person name="Gaudriault S."/>
        </authorList>
    </citation>
    <scope>NUCLEOTIDE SEQUENCE [LARGE SCALE GENOMIC DNA]</scope>
    <source>
        <strain evidence="3">HGB1681 (deposited as PTA-6826 in the American Type Culture Collection)</strain>
    </source>
</reference>
<protein>
    <submittedName>
        <fullName evidence="2">Uncharacterized protein</fullName>
    </submittedName>
</protein>
<keyword evidence="1" id="KW-1133">Transmembrane helix</keyword>
<gene>
    <name evidence="2" type="ORF">XIS1_490013</name>
</gene>
<evidence type="ECO:0000313" key="2">
    <source>
        <dbReference type="EMBL" id="SIP74016.1"/>
    </source>
</evidence>
<sequence>MNIFSALTDIKVLSSSLNNLIGTGISALIALFKAAIQITKYFVQG</sequence>
<organism evidence="2 3">
    <name type="scientific">Xenorhabdus innexi</name>
    <dbReference type="NCBI Taxonomy" id="290109"/>
    <lineage>
        <taxon>Bacteria</taxon>
        <taxon>Pseudomonadati</taxon>
        <taxon>Pseudomonadota</taxon>
        <taxon>Gammaproteobacteria</taxon>
        <taxon>Enterobacterales</taxon>
        <taxon>Morganellaceae</taxon>
        <taxon>Xenorhabdus</taxon>
    </lineage>
</organism>
<dbReference type="Proteomes" id="UP000196435">
    <property type="component" value="Unassembled WGS sequence"/>
</dbReference>
<feature type="transmembrane region" description="Helical" evidence="1">
    <location>
        <begin position="20"/>
        <end position="43"/>
    </location>
</feature>
<keyword evidence="1" id="KW-0812">Transmembrane</keyword>
<proteinExistence type="predicted"/>
<dbReference type="AlphaFoldDB" id="A0A1N6MYT3"/>